<keyword evidence="2" id="KW-1185">Reference proteome</keyword>
<dbReference type="RefSeq" id="XP_033382502.1">
    <property type="nucleotide sequence ID" value="XM_033532066.1"/>
</dbReference>
<dbReference type="EMBL" id="ML978070">
    <property type="protein sequence ID" value="KAF2014163.1"/>
    <property type="molecule type" value="Genomic_DNA"/>
</dbReference>
<sequence length="276" mass="31650">MANAGQTPFPLLSLPPELRLIVYENIPRERKYIKLRSSFRDFRYPHYIILPIGTVSTSLLASSGIIHGEASSIVDSAVNDWLLEVRPRITCSFEAIVSGHFYDLLELLCEQTSRFMRDARRRFLEQILDTKRNVAQRVHYLNIIAHQLAHGEATFDLAVVLPSGMTTSQYYDYQEHLGPLGELLRRFPGIKMRIVSHLQWNRRLWKLEHAQDQRAEWITSLMEAWYPSQIESRLEAGGDGDQLAELIALPGFNNLSPDSISTYINLMELIQNQALG</sequence>
<accession>A0A6A5XMI9</accession>
<name>A0A6A5XMI9_9PLEO</name>
<dbReference type="Proteomes" id="UP000799778">
    <property type="component" value="Unassembled WGS sequence"/>
</dbReference>
<protein>
    <submittedName>
        <fullName evidence="1">Uncharacterized protein</fullName>
    </submittedName>
</protein>
<gene>
    <name evidence="1" type="ORF">BU24DRAFT_462974</name>
</gene>
<organism evidence="1 2">
    <name type="scientific">Aaosphaeria arxii CBS 175.79</name>
    <dbReference type="NCBI Taxonomy" id="1450172"/>
    <lineage>
        <taxon>Eukaryota</taxon>
        <taxon>Fungi</taxon>
        <taxon>Dikarya</taxon>
        <taxon>Ascomycota</taxon>
        <taxon>Pezizomycotina</taxon>
        <taxon>Dothideomycetes</taxon>
        <taxon>Pleosporomycetidae</taxon>
        <taxon>Pleosporales</taxon>
        <taxon>Pleosporales incertae sedis</taxon>
        <taxon>Aaosphaeria</taxon>
    </lineage>
</organism>
<reference evidence="1" key="1">
    <citation type="journal article" date="2020" name="Stud. Mycol.">
        <title>101 Dothideomycetes genomes: a test case for predicting lifestyles and emergence of pathogens.</title>
        <authorList>
            <person name="Haridas S."/>
            <person name="Albert R."/>
            <person name="Binder M."/>
            <person name="Bloem J."/>
            <person name="Labutti K."/>
            <person name="Salamov A."/>
            <person name="Andreopoulos B."/>
            <person name="Baker S."/>
            <person name="Barry K."/>
            <person name="Bills G."/>
            <person name="Bluhm B."/>
            <person name="Cannon C."/>
            <person name="Castanera R."/>
            <person name="Culley D."/>
            <person name="Daum C."/>
            <person name="Ezra D."/>
            <person name="Gonzalez J."/>
            <person name="Henrissat B."/>
            <person name="Kuo A."/>
            <person name="Liang C."/>
            <person name="Lipzen A."/>
            <person name="Lutzoni F."/>
            <person name="Magnuson J."/>
            <person name="Mondo S."/>
            <person name="Nolan M."/>
            <person name="Ohm R."/>
            <person name="Pangilinan J."/>
            <person name="Park H.-J."/>
            <person name="Ramirez L."/>
            <person name="Alfaro M."/>
            <person name="Sun H."/>
            <person name="Tritt A."/>
            <person name="Yoshinaga Y."/>
            <person name="Zwiers L.-H."/>
            <person name="Turgeon B."/>
            <person name="Goodwin S."/>
            <person name="Spatafora J."/>
            <person name="Crous P."/>
            <person name="Grigoriev I."/>
        </authorList>
    </citation>
    <scope>NUCLEOTIDE SEQUENCE</scope>
    <source>
        <strain evidence="1">CBS 175.79</strain>
    </source>
</reference>
<proteinExistence type="predicted"/>
<dbReference type="GeneID" id="54289463"/>
<dbReference type="OrthoDB" id="5314997at2759"/>
<dbReference type="AlphaFoldDB" id="A0A6A5XMI9"/>
<evidence type="ECO:0000313" key="1">
    <source>
        <dbReference type="EMBL" id="KAF2014163.1"/>
    </source>
</evidence>
<evidence type="ECO:0000313" key="2">
    <source>
        <dbReference type="Proteomes" id="UP000799778"/>
    </source>
</evidence>